<evidence type="ECO:0000313" key="2">
    <source>
        <dbReference type="Proteomes" id="UP000887116"/>
    </source>
</evidence>
<accession>A0A8X6KNA1</accession>
<proteinExistence type="predicted"/>
<organism evidence="1 2">
    <name type="scientific">Trichonephila clavata</name>
    <name type="common">Joro spider</name>
    <name type="synonym">Nephila clavata</name>
    <dbReference type="NCBI Taxonomy" id="2740835"/>
    <lineage>
        <taxon>Eukaryota</taxon>
        <taxon>Metazoa</taxon>
        <taxon>Ecdysozoa</taxon>
        <taxon>Arthropoda</taxon>
        <taxon>Chelicerata</taxon>
        <taxon>Arachnida</taxon>
        <taxon>Araneae</taxon>
        <taxon>Araneomorphae</taxon>
        <taxon>Entelegynae</taxon>
        <taxon>Araneoidea</taxon>
        <taxon>Nephilidae</taxon>
        <taxon>Trichonephila</taxon>
    </lineage>
</organism>
<protein>
    <submittedName>
        <fullName evidence="1">Uncharacterized protein</fullName>
    </submittedName>
</protein>
<comment type="caution">
    <text evidence="1">The sequence shown here is derived from an EMBL/GenBank/DDBJ whole genome shotgun (WGS) entry which is preliminary data.</text>
</comment>
<keyword evidence="2" id="KW-1185">Reference proteome</keyword>
<feature type="non-terminal residue" evidence="1">
    <location>
        <position position="1"/>
    </location>
</feature>
<gene>
    <name evidence="1" type="ORF">TNCT_173211</name>
</gene>
<dbReference type="Proteomes" id="UP000887116">
    <property type="component" value="Unassembled WGS sequence"/>
</dbReference>
<dbReference type="EMBL" id="BMAO01021722">
    <property type="protein sequence ID" value="GFQ77028.1"/>
    <property type="molecule type" value="Genomic_DNA"/>
</dbReference>
<evidence type="ECO:0000313" key="1">
    <source>
        <dbReference type="EMBL" id="GFQ77028.1"/>
    </source>
</evidence>
<name>A0A8X6KNA1_TRICU</name>
<dbReference type="AlphaFoldDB" id="A0A8X6KNA1"/>
<sequence length="75" mass="8246">ILLANHNLVIHEKDRYHAGNEKDSSFQSSESVKVCTEQVEASHGASCSGVTEMRKIMLKSKVGQEKVMVALQDTS</sequence>
<reference evidence="1" key="1">
    <citation type="submission" date="2020-07" db="EMBL/GenBank/DDBJ databases">
        <title>Multicomponent nature underlies the extraordinary mechanical properties of spider dragline silk.</title>
        <authorList>
            <person name="Kono N."/>
            <person name="Nakamura H."/>
            <person name="Mori M."/>
            <person name="Yoshida Y."/>
            <person name="Ohtoshi R."/>
            <person name="Malay A.D."/>
            <person name="Moran D.A.P."/>
            <person name="Tomita M."/>
            <person name="Numata K."/>
            <person name="Arakawa K."/>
        </authorList>
    </citation>
    <scope>NUCLEOTIDE SEQUENCE</scope>
</reference>